<sequence length="80" mass="9443">MTLYHLVEELARTARDPNVSGLWKKVLEKHVPSLVECRDKAREALLARELRELDQLLYRLEDLFRDLDKDLLWEVPSGRA</sequence>
<accession>A0A831ZM36</accession>
<evidence type="ECO:0000313" key="1">
    <source>
        <dbReference type="EMBL" id="HFK98041.1"/>
    </source>
</evidence>
<reference evidence="1" key="1">
    <citation type="journal article" date="2020" name="mSystems">
        <title>Genome- and Community-Level Interaction Insights into Carbon Utilization and Element Cycling Functions of Hydrothermarchaeota in Hydrothermal Sediment.</title>
        <authorList>
            <person name="Zhou Z."/>
            <person name="Liu Y."/>
            <person name="Xu W."/>
            <person name="Pan J."/>
            <person name="Luo Z.H."/>
            <person name="Li M."/>
        </authorList>
    </citation>
    <scope>NUCLEOTIDE SEQUENCE [LARGE SCALE GENOMIC DNA]</scope>
    <source>
        <strain evidence="1">SpSt-456</strain>
    </source>
</reference>
<organism evidence="1">
    <name type="scientific">Desulfacinum infernum</name>
    <dbReference type="NCBI Taxonomy" id="35837"/>
    <lineage>
        <taxon>Bacteria</taxon>
        <taxon>Pseudomonadati</taxon>
        <taxon>Thermodesulfobacteriota</taxon>
        <taxon>Syntrophobacteria</taxon>
        <taxon>Syntrophobacterales</taxon>
        <taxon>Syntrophobacteraceae</taxon>
        <taxon>Desulfacinum</taxon>
    </lineage>
</organism>
<comment type="caution">
    <text evidence="1">The sequence shown here is derived from an EMBL/GenBank/DDBJ whole genome shotgun (WGS) entry which is preliminary data.</text>
</comment>
<dbReference type="AlphaFoldDB" id="A0A831ZM36"/>
<dbReference type="EMBL" id="DSTK01000036">
    <property type="protein sequence ID" value="HFK98041.1"/>
    <property type="molecule type" value="Genomic_DNA"/>
</dbReference>
<proteinExistence type="predicted"/>
<protein>
    <submittedName>
        <fullName evidence="1">Uncharacterized protein</fullName>
    </submittedName>
</protein>
<gene>
    <name evidence="1" type="ORF">ENS06_12075</name>
</gene>
<name>A0A831ZM36_9BACT</name>